<dbReference type="InterPro" id="IPR013525">
    <property type="entry name" value="ABC2_TM"/>
</dbReference>
<evidence type="ECO:0000256" key="7">
    <source>
        <dbReference type="ARBA" id="ARBA00022989"/>
    </source>
</evidence>
<keyword evidence="3" id="KW-0813">Transport</keyword>
<feature type="transmembrane region" description="Helical" evidence="10">
    <location>
        <begin position="666"/>
        <end position="686"/>
    </location>
</feature>
<feature type="transmembrane region" description="Helical" evidence="10">
    <location>
        <begin position="776"/>
        <end position="797"/>
    </location>
</feature>
<evidence type="ECO:0000259" key="11">
    <source>
        <dbReference type="PROSITE" id="PS50893"/>
    </source>
</evidence>
<feature type="transmembrane region" description="Helical" evidence="10">
    <location>
        <begin position="693"/>
        <end position="712"/>
    </location>
</feature>
<evidence type="ECO:0000256" key="3">
    <source>
        <dbReference type="ARBA" id="ARBA00022448"/>
    </source>
</evidence>
<feature type="transmembrane region" description="Helical" evidence="10">
    <location>
        <begin position="559"/>
        <end position="580"/>
    </location>
</feature>
<dbReference type="PANTHER" id="PTHR19241">
    <property type="entry name" value="ATP-BINDING CASSETTE TRANSPORTER"/>
    <property type="match status" value="1"/>
</dbReference>
<dbReference type="CDD" id="cd03233">
    <property type="entry name" value="ABCG_PDR_domain1"/>
    <property type="match status" value="1"/>
</dbReference>
<keyword evidence="7 10" id="KW-1133">Transmembrane helix</keyword>
<dbReference type="InterPro" id="IPR034001">
    <property type="entry name" value="ABCG_PDR_1"/>
</dbReference>
<feature type="domain" description="ABC transporter" evidence="11">
    <location>
        <begin position="850"/>
        <end position="1092"/>
    </location>
</feature>
<dbReference type="Pfam" id="PF14510">
    <property type="entry name" value="ABC_trans_N"/>
    <property type="match status" value="1"/>
</dbReference>
<reference evidence="12 13" key="1">
    <citation type="submission" date="2024-09" db="EMBL/GenBank/DDBJ databases">
        <title>Itraconazole resistance in Madurella fahalii resulting from another homologue of gene encoding cytochrome P450 14-alpha sterol demethylase (CYP51).</title>
        <authorList>
            <person name="Yoshioka I."/>
            <person name="Fahal A.H."/>
            <person name="Kaneko S."/>
            <person name="Yaguchi T."/>
        </authorList>
    </citation>
    <scope>NUCLEOTIDE SEQUENCE [LARGE SCALE GENOMIC DNA]</scope>
    <source>
        <strain evidence="12 13">IFM 68171</strain>
    </source>
</reference>
<dbReference type="GeneID" id="98176984"/>
<evidence type="ECO:0000256" key="4">
    <source>
        <dbReference type="ARBA" id="ARBA00022692"/>
    </source>
</evidence>
<comment type="similarity">
    <text evidence="2">Belongs to the ABC transporter superfamily. ABCG family. PDR (TC 3.A.1.205) subfamily.</text>
</comment>
<dbReference type="InterPro" id="IPR027417">
    <property type="entry name" value="P-loop_NTPase"/>
</dbReference>
<feature type="transmembrane region" description="Helical" evidence="10">
    <location>
        <begin position="523"/>
        <end position="547"/>
    </location>
</feature>
<feature type="compositionally biased region" description="Basic and acidic residues" evidence="9">
    <location>
        <begin position="34"/>
        <end position="44"/>
    </location>
</feature>
<accession>A0ABQ0GE56</accession>
<feature type="transmembrane region" description="Helical" evidence="10">
    <location>
        <begin position="1191"/>
        <end position="1208"/>
    </location>
</feature>
<feature type="compositionally biased region" description="Basic and acidic residues" evidence="9">
    <location>
        <begin position="1"/>
        <end position="10"/>
    </location>
</feature>
<feature type="transmembrane region" description="Helical" evidence="10">
    <location>
        <begin position="1333"/>
        <end position="1351"/>
    </location>
</feature>
<feature type="transmembrane region" description="Helical" evidence="10">
    <location>
        <begin position="1451"/>
        <end position="1472"/>
    </location>
</feature>
<evidence type="ECO:0000256" key="5">
    <source>
        <dbReference type="ARBA" id="ARBA00022741"/>
    </source>
</evidence>
<feature type="domain" description="ABC transporter" evidence="11">
    <location>
        <begin position="166"/>
        <end position="413"/>
    </location>
</feature>
<evidence type="ECO:0000256" key="2">
    <source>
        <dbReference type="ARBA" id="ARBA00006012"/>
    </source>
</evidence>
<comment type="caution">
    <text evidence="12">The sequence shown here is derived from an EMBL/GenBank/DDBJ whole genome shotgun (WGS) entry which is preliminary data.</text>
</comment>
<keyword evidence="13" id="KW-1185">Reference proteome</keyword>
<dbReference type="InterPro" id="IPR003439">
    <property type="entry name" value="ABC_transporter-like_ATP-bd"/>
</dbReference>
<dbReference type="Proteomes" id="UP001628179">
    <property type="component" value="Unassembled WGS sequence"/>
</dbReference>
<dbReference type="PROSITE" id="PS50893">
    <property type="entry name" value="ABC_TRANSPORTER_2"/>
    <property type="match status" value="2"/>
</dbReference>
<feature type="transmembrane region" description="Helical" evidence="10">
    <location>
        <begin position="633"/>
        <end position="654"/>
    </location>
</feature>
<feature type="transmembrane region" description="Helical" evidence="10">
    <location>
        <begin position="1220"/>
        <end position="1238"/>
    </location>
</feature>
<dbReference type="PROSITE" id="PS00211">
    <property type="entry name" value="ABC_TRANSPORTER_1"/>
    <property type="match status" value="1"/>
</dbReference>
<feature type="region of interest" description="Disordered" evidence="9">
    <location>
        <begin position="76"/>
        <end position="103"/>
    </location>
</feature>
<dbReference type="InterPro" id="IPR029481">
    <property type="entry name" value="ABC_trans_N"/>
</dbReference>
<dbReference type="InterPro" id="IPR003593">
    <property type="entry name" value="AAA+_ATPase"/>
</dbReference>
<feature type="transmembrane region" description="Helical" evidence="10">
    <location>
        <begin position="600"/>
        <end position="626"/>
    </location>
</feature>
<feature type="compositionally biased region" description="Polar residues" evidence="9">
    <location>
        <begin position="12"/>
        <end position="33"/>
    </location>
</feature>
<evidence type="ECO:0000256" key="9">
    <source>
        <dbReference type="SAM" id="MobiDB-lite"/>
    </source>
</evidence>
<feature type="transmembrane region" description="Helical" evidence="10">
    <location>
        <begin position="1299"/>
        <end position="1321"/>
    </location>
</feature>
<dbReference type="InterPro" id="IPR034003">
    <property type="entry name" value="ABCG_PDR_2"/>
</dbReference>
<dbReference type="SUPFAM" id="SSF52540">
    <property type="entry name" value="P-loop containing nucleoside triphosphate hydrolases"/>
    <property type="match status" value="2"/>
</dbReference>
<dbReference type="InterPro" id="IPR017871">
    <property type="entry name" value="ABC_transporter-like_CS"/>
</dbReference>
<gene>
    <name evidence="12" type="primary">SNQ2_2</name>
    <name evidence="12" type="ORF">MFIFM68171_06241</name>
</gene>
<dbReference type="InterPro" id="IPR010929">
    <property type="entry name" value="PDR_CDR_ABC"/>
</dbReference>
<dbReference type="SMART" id="SM00382">
    <property type="entry name" value="AAA"/>
    <property type="match status" value="2"/>
</dbReference>
<evidence type="ECO:0000256" key="1">
    <source>
        <dbReference type="ARBA" id="ARBA00004141"/>
    </source>
</evidence>
<feature type="transmembrane region" description="Helical" evidence="10">
    <location>
        <begin position="1259"/>
        <end position="1287"/>
    </location>
</feature>
<dbReference type="Gene3D" id="3.40.50.300">
    <property type="entry name" value="P-loop containing nucleotide triphosphate hydrolases"/>
    <property type="match status" value="2"/>
</dbReference>
<keyword evidence="8 10" id="KW-0472">Membrane</keyword>
<proteinExistence type="inferred from homology"/>
<protein>
    <submittedName>
        <fullName evidence="12">ATP-binding cassette transporter snq2</fullName>
    </submittedName>
</protein>
<evidence type="ECO:0000313" key="12">
    <source>
        <dbReference type="EMBL" id="GAB1316031.1"/>
    </source>
</evidence>
<evidence type="ECO:0000313" key="13">
    <source>
        <dbReference type="Proteomes" id="UP001628179"/>
    </source>
</evidence>
<dbReference type="GO" id="GO:0005524">
    <property type="term" value="F:ATP binding"/>
    <property type="evidence" value="ECO:0007669"/>
    <property type="project" value="UniProtKB-KW"/>
</dbReference>
<evidence type="ECO:0000256" key="8">
    <source>
        <dbReference type="ARBA" id="ARBA00023136"/>
    </source>
</evidence>
<dbReference type="EMBL" id="BAAFSV010000003">
    <property type="protein sequence ID" value="GAB1316031.1"/>
    <property type="molecule type" value="Genomic_DNA"/>
</dbReference>
<dbReference type="Pfam" id="PF00005">
    <property type="entry name" value="ABC_tran"/>
    <property type="match status" value="2"/>
</dbReference>
<dbReference type="Pfam" id="PF06422">
    <property type="entry name" value="PDR_CDR"/>
    <property type="match status" value="1"/>
</dbReference>
<evidence type="ECO:0000256" key="6">
    <source>
        <dbReference type="ARBA" id="ARBA00022840"/>
    </source>
</evidence>
<keyword evidence="6 12" id="KW-0067">ATP-binding</keyword>
<sequence>MDAGSEKGGPEDTSTGEATASFQSRCSTSSGTRNAEDLREEAHRNNPNGSTRAIGISIKQAEADFAELRRELSHVSHVSRNRSLGDNEKGQLETASPASEETYEQFDLEAVLRGNLDAEREAGIRPKHIGVLWENLTVRGLGGQTNYVKTFPDAFIDFFNVLTPIRRMLGFGKKGTEATLLDNFKGICKPGEMVLVLGKPGSGCTTFLKTIANQRHGYTAVEGEVLYGPFTAKQFTQYRGEAVYNEEDDVHHPTLTVEQTLGFALDVKIPGKLPAGITKRQFKEKVITTLLKMFNIEHTRKTIVGNSFVRGISGGERKRVSIAEMLVTNACVLSWDNSTRGLDASTALDFAKSLRVQTDLYKTSTFVSLYQASENIYRLFDKVLVIDEGKQVYFGPASEARSYFEGLGFMPRPRQTTPDYVTGCTDAFERKYQEGRSVENAPYSPATLEAAFKESKFAKDLEDEMAQYKKTLVEEGGKHDDFRVAVREQKRRGASKRSEYSVGFHQQVWALMKRQFLLKKQDVLALILSWLRNIIIAIVLGTLYLNLGHTSASAFSKGGLLFIALLHNVFQAFSELAGTMTGRAVVNKHRAYAFHRPSALWIAQIFVDQIFSASQCLVFSLIVYFMTNLARDAGAFFTFYLLLLSANLAMTLFFRILGCVSVDFDAAVKFATVSISLMITTAGYLIQYQSQQVWLRWFYYINVVGLSFSGLMENEFSRSTMTCTAESLIPAGPEYDDIQHQVCTLAGSTPGTLEIPGSAYIDRGFSYSPGLLWRNWGIVAAIIVFFLVMNVVAGEFVRFGMGGNTAKVFQKPNEERRKLNEELIRKKEEKRRTRGEESDSDLHITSEGILTWENLCYDVPVPGGTRRLLDNVFGYVKPGQLTALMGASGAGKTTLLDVLAARKNIGVISGDILVDGVKPGKEFQRGTSYAEQLDVHDPTQTIREALRFSADLRQPYETPREEKYRYVEEIISLLEMETFADAVIGSPEAGLTVEQRKRVTIGVELAAKPELLLFLDEPTSGLDSQSAFNIVRFLKKLAAAGQAILCTIHQPNAALFENFDRLLLLKSGGRCVYFGDIGKDAHVLRDYLKRHGASAGDSDNVAEFMLEAIGAGSSPRIGNRDWADIWTDSPEFADVKRTISQMKEARKAAGTQRKPELEKEYASPFWHQVKVVVHRANLAHWRTPNYLFTRLFNHFIIALVTGLSFLNLDNSRQSLQYKVFVMFQVTVLPALIISQIEVMYHVKRALFFREQSSKMYSSFVFSISLLVAEMPYSILCAVFFFLPLYYIPGLQDEPSRAGYQFLMVLITEVFSVTLGQALSALTPSLFISSQFDPFIFVTFSLFCGVTIPAPQMPAGYRTWLYELNPFTRLISGTVVTALHKLPVVCSPEELNEFRAPANTTCGEYMQPFFDLGGPGYIVNNATQDCQYCAFKVGDEFYGPLGLSFAHRWRDLGIFTAFIGSNLIILFVASRFLNYNKR</sequence>
<organism evidence="12 13">
    <name type="scientific">Madurella fahalii</name>
    <dbReference type="NCBI Taxonomy" id="1157608"/>
    <lineage>
        <taxon>Eukaryota</taxon>
        <taxon>Fungi</taxon>
        <taxon>Dikarya</taxon>
        <taxon>Ascomycota</taxon>
        <taxon>Pezizomycotina</taxon>
        <taxon>Sordariomycetes</taxon>
        <taxon>Sordariomycetidae</taxon>
        <taxon>Sordariales</taxon>
        <taxon>Sordariales incertae sedis</taxon>
        <taxon>Madurella</taxon>
    </lineage>
</organism>
<name>A0ABQ0GE56_9PEZI</name>
<dbReference type="CDD" id="cd03232">
    <property type="entry name" value="ABCG_PDR_domain2"/>
    <property type="match status" value="1"/>
</dbReference>
<dbReference type="RefSeq" id="XP_070917762.1">
    <property type="nucleotide sequence ID" value="XM_071061661.1"/>
</dbReference>
<keyword evidence="5" id="KW-0547">Nucleotide-binding</keyword>
<comment type="subcellular location">
    <subcellularLocation>
        <location evidence="1">Membrane</location>
        <topology evidence="1">Multi-pass membrane protein</topology>
    </subcellularLocation>
</comment>
<feature type="region of interest" description="Disordered" evidence="9">
    <location>
        <begin position="1"/>
        <end position="54"/>
    </location>
</feature>
<dbReference type="Pfam" id="PF01061">
    <property type="entry name" value="ABC2_membrane"/>
    <property type="match status" value="2"/>
</dbReference>
<keyword evidence="4 10" id="KW-0812">Transmembrane</keyword>
<evidence type="ECO:0000256" key="10">
    <source>
        <dbReference type="SAM" id="Phobius"/>
    </source>
</evidence>